<feature type="transmembrane region" description="Helical" evidence="1">
    <location>
        <begin position="277"/>
        <end position="296"/>
    </location>
</feature>
<name>A0A1N7A7F8_9RHOO</name>
<dbReference type="InterPro" id="IPR037185">
    <property type="entry name" value="EmrE-like"/>
</dbReference>
<feature type="transmembrane region" description="Helical" evidence="1">
    <location>
        <begin position="302"/>
        <end position="322"/>
    </location>
</feature>
<accession>A0A1N7A7F8</accession>
<feature type="transmembrane region" description="Helical" evidence="1">
    <location>
        <begin position="204"/>
        <end position="225"/>
    </location>
</feature>
<feature type="transmembrane region" description="Helical" evidence="1">
    <location>
        <begin position="30"/>
        <end position="50"/>
    </location>
</feature>
<organism evidence="3 4">
    <name type="scientific">Aromatoleum tolulyticum</name>
    <dbReference type="NCBI Taxonomy" id="34027"/>
    <lineage>
        <taxon>Bacteria</taxon>
        <taxon>Pseudomonadati</taxon>
        <taxon>Pseudomonadota</taxon>
        <taxon>Betaproteobacteria</taxon>
        <taxon>Rhodocyclales</taxon>
        <taxon>Rhodocyclaceae</taxon>
        <taxon>Aromatoleum</taxon>
    </lineage>
</organism>
<gene>
    <name evidence="3" type="ORF">SAMN05421829_113121</name>
</gene>
<dbReference type="Proteomes" id="UP000186819">
    <property type="component" value="Unassembled WGS sequence"/>
</dbReference>
<feature type="transmembrane region" description="Helical" evidence="1">
    <location>
        <begin position="124"/>
        <end position="144"/>
    </location>
</feature>
<reference evidence="4" key="1">
    <citation type="submission" date="2017-01" db="EMBL/GenBank/DDBJ databases">
        <authorList>
            <person name="Varghese N."/>
            <person name="Submissions S."/>
        </authorList>
    </citation>
    <scope>NUCLEOTIDE SEQUENCE [LARGE SCALE GENOMIC DNA]</scope>
    <source>
        <strain evidence="4">ATCC 51758</strain>
    </source>
</reference>
<keyword evidence="1" id="KW-0472">Membrane</keyword>
<dbReference type="GO" id="GO:0016020">
    <property type="term" value="C:membrane"/>
    <property type="evidence" value="ECO:0007669"/>
    <property type="project" value="InterPro"/>
</dbReference>
<proteinExistence type="predicted"/>
<feature type="transmembrane region" description="Helical" evidence="1">
    <location>
        <begin position="245"/>
        <end position="265"/>
    </location>
</feature>
<dbReference type="InterPro" id="IPR000620">
    <property type="entry name" value="EamA_dom"/>
</dbReference>
<evidence type="ECO:0000256" key="1">
    <source>
        <dbReference type="SAM" id="Phobius"/>
    </source>
</evidence>
<dbReference type="STRING" id="34027.SAMN05421829_113121"/>
<dbReference type="SUPFAM" id="SSF103481">
    <property type="entry name" value="Multidrug resistance efflux transporter EmrE"/>
    <property type="match status" value="1"/>
</dbReference>
<protein>
    <submittedName>
        <fullName evidence="3">EamA-like transporter family protein</fullName>
    </submittedName>
</protein>
<feature type="transmembrane region" description="Helical" evidence="1">
    <location>
        <begin position="70"/>
        <end position="89"/>
    </location>
</feature>
<sequence>MLAGLLAALGAGLLWGLVFVVPLMLGDYPGIVLAFGRYIAFGVLALGLVWMDRAALARLTRADWVEAGKLALVGNLVYYTTLASAIQLAGAPVPTLMIGTLPVVIAICANIAERRAGNAADVVAWRRLALPLVVILAGLAVVQLDPSAHAADAAGQGGESAHGGLRYALGLLLAAVAVASWTWYPIRNGRWLRARGPGLARPWATAQGLVTLPLALAAAVGFALWQGIAAPAEAFDWPFGPRPLAFVGLMLLVGLAASWLGTLLWNRASHLLPPALAGQLIVFETLAALLYAFLWYGRWPGLGEAAGIVLLVAGVLLGVRVFRPAASGS</sequence>
<feature type="transmembrane region" description="Helical" evidence="1">
    <location>
        <begin position="95"/>
        <end position="112"/>
    </location>
</feature>
<dbReference type="EMBL" id="FTMD01000013">
    <property type="protein sequence ID" value="SIR34933.1"/>
    <property type="molecule type" value="Genomic_DNA"/>
</dbReference>
<evidence type="ECO:0000313" key="4">
    <source>
        <dbReference type="Proteomes" id="UP000186819"/>
    </source>
</evidence>
<dbReference type="AlphaFoldDB" id="A0A1N7A7F8"/>
<dbReference type="RefSeq" id="WP_076603549.1">
    <property type="nucleotide sequence ID" value="NZ_FTMD01000013.1"/>
</dbReference>
<evidence type="ECO:0000259" key="2">
    <source>
        <dbReference type="Pfam" id="PF00892"/>
    </source>
</evidence>
<keyword evidence="4" id="KW-1185">Reference proteome</keyword>
<evidence type="ECO:0000313" key="3">
    <source>
        <dbReference type="EMBL" id="SIR34933.1"/>
    </source>
</evidence>
<keyword evidence="1" id="KW-1133">Transmembrane helix</keyword>
<dbReference type="Pfam" id="PF00892">
    <property type="entry name" value="EamA"/>
    <property type="match status" value="1"/>
</dbReference>
<keyword evidence="1" id="KW-0812">Transmembrane</keyword>
<dbReference type="OrthoDB" id="7216522at2"/>
<feature type="transmembrane region" description="Helical" evidence="1">
    <location>
        <begin position="164"/>
        <end position="184"/>
    </location>
</feature>
<feature type="domain" description="EamA" evidence="2">
    <location>
        <begin position="3"/>
        <end position="111"/>
    </location>
</feature>